<dbReference type="PANTHER" id="PTHR30576:SF10">
    <property type="entry name" value="SLL5057 PROTEIN"/>
    <property type="match status" value="1"/>
</dbReference>
<dbReference type="Pfam" id="PF02397">
    <property type="entry name" value="Bac_transf"/>
    <property type="match status" value="1"/>
</dbReference>
<dbReference type="STRING" id="1333998.M2A_2679"/>
<comment type="similarity">
    <text evidence="1">Belongs to the bacterial sugar transferase family.</text>
</comment>
<evidence type="ECO:0000256" key="1">
    <source>
        <dbReference type="ARBA" id="ARBA00006464"/>
    </source>
</evidence>
<sequence>MSIVGPRPCLPSQTELIEARRARGVNELRPGVTGISQVQGIDMSDPKKLAEVDALYIEQSGLLCDLRLILATLIGAGRGDRVRKKA</sequence>
<dbReference type="InterPro" id="IPR003362">
    <property type="entry name" value="Bact_transf"/>
</dbReference>
<dbReference type="EMBL" id="BBIO01000015">
    <property type="protein sequence ID" value="GAK46180.1"/>
    <property type="molecule type" value="Genomic_DNA"/>
</dbReference>
<accession>A0A081BDR2</accession>
<keyword evidence="5" id="KW-1185">Reference proteome</keyword>
<dbReference type="AlphaFoldDB" id="A0A081BDR2"/>
<dbReference type="eggNOG" id="COG2148">
    <property type="taxonomic scope" value="Bacteria"/>
</dbReference>
<evidence type="ECO:0000313" key="4">
    <source>
        <dbReference type="EMBL" id="GAK46180.1"/>
    </source>
</evidence>
<gene>
    <name evidence="4" type="ORF">M2A_2679</name>
</gene>
<keyword evidence="4" id="KW-0808">Transferase</keyword>
<proteinExistence type="inferred from homology"/>
<feature type="domain" description="Bacterial sugar transferase" evidence="3">
    <location>
        <begin position="1"/>
        <end position="73"/>
    </location>
</feature>
<evidence type="ECO:0000259" key="3">
    <source>
        <dbReference type="Pfam" id="PF02397"/>
    </source>
</evidence>
<dbReference type="PANTHER" id="PTHR30576">
    <property type="entry name" value="COLANIC BIOSYNTHESIS UDP-GLUCOSE LIPID CARRIER TRANSFERASE"/>
    <property type="match status" value="1"/>
</dbReference>
<evidence type="ECO:0000256" key="2">
    <source>
        <dbReference type="ARBA" id="ARBA00023169"/>
    </source>
</evidence>
<comment type="caution">
    <text evidence="4">The sequence shown here is derived from an EMBL/GenBank/DDBJ whole genome shotgun (WGS) entry which is preliminary data.</text>
</comment>
<dbReference type="GO" id="GO:0000271">
    <property type="term" value="P:polysaccharide biosynthetic process"/>
    <property type="evidence" value="ECO:0007669"/>
    <property type="project" value="UniProtKB-KW"/>
</dbReference>
<dbReference type="GO" id="GO:0016780">
    <property type="term" value="F:phosphotransferase activity, for other substituted phosphate groups"/>
    <property type="evidence" value="ECO:0007669"/>
    <property type="project" value="TreeGrafter"/>
</dbReference>
<evidence type="ECO:0000313" key="5">
    <source>
        <dbReference type="Proteomes" id="UP000028702"/>
    </source>
</evidence>
<reference evidence="4 5" key="1">
    <citation type="submission" date="2014-07" db="EMBL/GenBank/DDBJ databases">
        <title>Tepidicaulis marinum gen. nov., sp. nov., a novel marine bacterium denitrifying nitrate to nitrous oxide strictly under microaerobic conditions.</title>
        <authorList>
            <person name="Takeuchi M."/>
            <person name="Yamagishi T."/>
            <person name="Kamagata Y."/>
            <person name="Oshima K."/>
            <person name="Hattori M."/>
            <person name="Katayama T."/>
            <person name="Hanada S."/>
            <person name="Tamaki H."/>
            <person name="Marumo K."/>
            <person name="Maeda H."/>
            <person name="Nedachi M."/>
            <person name="Iwasaki W."/>
            <person name="Suwa Y."/>
            <person name="Sakata S."/>
        </authorList>
    </citation>
    <scope>NUCLEOTIDE SEQUENCE [LARGE SCALE GENOMIC DNA]</scope>
    <source>
        <strain evidence="4 5">MA2</strain>
    </source>
</reference>
<protein>
    <submittedName>
        <fullName evidence="4">Sugar transferase</fullName>
    </submittedName>
</protein>
<keyword evidence="2" id="KW-0270">Exopolysaccharide synthesis</keyword>
<dbReference type="Proteomes" id="UP000028702">
    <property type="component" value="Unassembled WGS sequence"/>
</dbReference>
<name>A0A081BDR2_9HYPH</name>
<organism evidence="4 5">
    <name type="scientific">Tepidicaulis marinus</name>
    <dbReference type="NCBI Taxonomy" id="1333998"/>
    <lineage>
        <taxon>Bacteria</taxon>
        <taxon>Pseudomonadati</taxon>
        <taxon>Pseudomonadota</taxon>
        <taxon>Alphaproteobacteria</taxon>
        <taxon>Hyphomicrobiales</taxon>
        <taxon>Parvibaculaceae</taxon>
        <taxon>Tepidicaulis</taxon>
    </lineage>
</organism>